<dbReference type="EMBL" id="JAJGMW010000020">
    <property type="protein sequence ID" value="MCC4213833.1"/>
    <property type="molecule type" value="Genomic_DNA"/>
</dbReference>
<sequence length="377" mass="39787">MKVFYLVLALLSFSIQAQVGIGTTTPSPASMLEISSESSDGGFRGLMPPRVSTLAALNDIASRATLADIGLVVFYNEEGVERCLKMWDGIQFKNVYCLSTSSESATVSFTTARQTILENSGGIPLSFSIENPSPFNSLVLTVSASDYTHLVQNGPVTITVSRSYDSFTTSSAFSYLDNTAIQGNSNIVFTIESIAGGDGTPQIGSQNTHTLGVIDDDQKLWINEFRYENTGSDITADEFVEVAGNALDVSGYQIVHYNGSNGTIIKAVALSGAIPNQQAGYGTMKIPLNMQNGPDGIALVDPLGNVMQFLSYEGSFTATTGPAAGMTATDIGVSMPGDVPIGYSLKLIGTGNAYADFDWDGPDTQSPGVINSGQTFN</sequence>
<evidence type="ECO:0000313" key="3">
    <source>
        <dbReference type="Proteomes" id="UP001197770"/>
    </source>
</evidence>
<feature type="chain" id="PRO_5045444938" description="LTD domain-containing protein" evidence="1">
    <location>
        <begin position="18"/>
        <end position="377"/>
    </location>
</feature>
<accession>A0ABS8GZ36</accession>
<feature type="signal peptide" evidence="1">
    <location>
        <begin position="1"/>
        <end position="17"/>
    </location>
</feature>
<proteinExistence type="predicted"/>
<organism evidence="2 3">
    <name type="scientific">Leeuwenhoekiella parthenopeia</name>
    <dbReference type="NCBI Taxonomy" id="2890320"/>
    <lineage>
        <taxon>Bacteria</taxon>
        <taxon>Pseudomonadati</taxon>
        <taxon>Bacteroidota</taxon>
        <taxon>Flavobacteriia</taxon>
        <taxon>Flavobacteriales</taxon>
        <taxon>Flavobacteriaceae</taxon>
        <taxon>Leeuwenhoekiella</taxon>
    </lineage>
</organism>
<protein>
    <recommendedName>
        <fullName evidence="4">LTD domain-containing protein</fullName>
    </recommendedName>
</protein>
<dbReference type="RefSeq" id="WP_228230907.1">
    <property type="nucleotide sequence ID" value="NZ_JAJGMW010000020.1"/>
</dbReference>
<keyword evidence="3" id="KW-1185">Reference proteome</keyword>
<dbReference type="Proteomes" id="UP001197770">
    <property type="component" value="Unassembled WGS sequence"/>
</dbReference>
<comment type="caution">
    <text evidence="2">The sequence shown here is derived from an EMBL/GenBank/DDBJ whole genome shotgun (WGS) entry which is preliminary data.</text>
</comment>
<evidence type="ECO:0000256" key="1">
    <source>
        <dbReference type="SAM" id="SignalP"/>
    </source>
</evidence>
<reference evidence="2 3" key="1">
    <citation type="submission" date="2021-11" db="EMBL/GenBank/DDBJ databases">
        <title>Seasonal and diel survey of microbial diversity of the Tyrrhenian coast.</title>
        <authorList>
            <person name="Gattoni G."/>
            <person name="Corral P."/>
        </authorList>
    </citation>
    <scope>NUCLEOTIDE SEQUENCE [LARGE SCALE GENOMIC DNA]</scope>
    <source>
        <strain evidence="2 3">Mr9</strain>
    </source>
</reference>
<keyword evidence="1" id="KW-0732">Signal</keyword>
<name>A0ABS8GZ36_9FLAO</name>
<evidence type="ECO:0008006" key="4">
    <source>
        <dbReference type="Google" id="ProtNLM"/>
    </source>
</evidence>
<gene>
    <name evidence="2" type="ORF">LLW17_13965</name>
</gene>
<evidence type="ECO:0000313" key="2">
    <source>
        <dbReference type="EMBL" id="MCC4213833.1"/>
    </source>
</evidence>